<proteinExistence type="predicted"/>
<reference evidence="1" key="1">
    <citation type="journal article" date="2019" name="Sci. Rep.">
        <title>Draft genome of Tanacetum cinerariifolium, the natural source of mosquito coil.</title>
        <authorList>
            <person name="Yamashiro T."/>
            <person name="Shiraishi A."/>
            <person name="Satake H."/>
            <person name="Nakayama K."/>
        </authorList>
    </citation>
    <scope>NUCLEOTIDE SEQUENCE</scope>
</reference>
<name>A0A6L2JT08_TANCI</name>
<dbReference type="PANTHER" id="PTHR33067">
    <property type="entry name" value="RNA-DIRECTED DNA POLYMERASE-RELATED"/>
    <property type="match status" value="1"/>
</dbReference>
<dbReference type="EMBL" id="BKCJ010001218">
    <property type="protein sequence ID" value="GEU39792.1"/>
    <property type="molecule type" value="Genomic_DNA"/>
</dbReference>
<dbReference type="AlphaFoldDB" id="A0A6L2JT08"/>
<gene>
    <name evidence="1" type="ORF">Tci_011770</name>
</gene>
<sequence length="396" mass="44992">MLKALLSNKEKLLELANTPLNENCSTDILKKLPEKLGDPWKFLILLEKLGLPELISTRMTLELANRAICTPAGIARDVFFPVGKFTFPANFVIVDYESDPRVPLILGRPFLRTARALIDVHGEEMILRDGDERLTLNMRHDTSSYLNQPHKESTNMINIYNDSYEEYLEDLFATNHLSGNPTFSSHTYLTSPEVINPLSGNTTYSSPDHLLEENRILLNHDPTKEMDSILEDSVDEGNLADPNKNLVDTIPKMFTDEHTLDYSSPPLYDDVDDDLVELESDNDDVYDDPFNSKEDKIKDSKLLIDEHDPTRSSDFLSSPEYDSVLYEDFSEVDVLPSTDNEDKDFNPPLYDLPFHKEVLGFETLILFSSKNEEKVFNIGILTSKGVHTSLLSELSH</sequence>
<keyword evidence="1" id="KW-0808">Transferase</keyword>
<keyword evidence="1" id="KW-0548">Nucleotidyltransferase</keyword>
<accession>A0A6L2JT08</accession>
<keyword evidence="1" id="KW-0695">RNA-directed DNA polymerase</keyword>
<organism evidence="1">
    <name type="scientific">Tanacetum cinerariifolium</name>
    <name type="common">Dalmatian daisy</name>
    <name type="synonym">Chrysanthemum cinerariifolium</name>
    <dbReference type="NCBI Taxonomy" id="118510"/>
    <lineage>
        <taxon>Eukaryota</taxon>
        <taxon>Viridiplantae</taxon>
        <taxon>Streptophyta</taxon>
        <taxon>Embryophyta</taxon>
        <taxon>Tracheophyta</taxon>
        <taxon>Spermatophyta</taxon>
        <taxon>Magnoliopsida</taxon>
        <taxon>eudicotyledons</taxon>
        <taxon>Gunneridae</taxon>
        <taxon>Pentapetalae</taxon>
        <taxon>asterids</taxon>
        <taxon>campanulids</taxon>
        <taxon>Asterales</taxon>
        <taxon>Asteraceae</taxon>
        <taxon>Asteroideae</taxon>
        <taxon>Anthemideae</taxon>
        <taxon>Anthemidinae</taxon>
        <taxon>Tanacetum</taxon>
    </lineage>
</organism>
<dbReference type="GO" id="GO:0003964">
    <property type="term" value="F:RNA-directed DNA polymerase activity"/>
    <property type="evidence" value="ECO:0007669"/>
    <property type="project" value="UniProtKB-KW"/>
</dbReference>
<dbReference type="InterPro" id="IPR021109">
    <property type="entry name" value="Peptidase_aspartic_dom_sf"/>
</dbReference>
<dbReference type="Gene3D" id="2.40.70.10">
    <property type="entry name" value="Acid Proteases"/>
    <property type="match status" value="1"/>
</dbReference>
<evidence type="ECO:0000313" key="1">
    <source>
        <dbReference type="EMBL" id="GEU39792.1"/>
    </source>
</evidence>
<dbReference type="CDD" id="cd00303">
    <property type="entry name" value="retropepsin_like"/>
    <property type="match status" value="1"/>
</dbReference>
<comment type="caution">
    <text evidence="1">The sequence shown here is derived from an EMBL/GenBank/DDBJ whole genome shotgun (WGS) entry which is preliminary data.</text>
</comment>
<protein>
    <submittedName>
        <fullName evidence="1">Reverse transcriptase domain-containing protein</fullName>
    </submittedName>
</protein>
<dbReference type="PANTHER" id="PTHR33067:SF35">
    <property type="entry name" value="ASPARTIC PEPTIDASE DDI1-TYPE DOMAIN-CONTAINING PROTEIN"/>
    <property type="match status" value="1"/>
</dbReference>